<feature type="transmembrane region" description="Helical" evidence="5">
    <location>
        <begin position="94"/>
        <end position="118"/>
    </location>
</feature>
<feature type="transmembrane region" description="Helical" evidence="5">
    <location>
        <begin position="208"/>
        <end position="226"/>
    </location>
</feature>
<dbReference type="GO" id="GO:0016020">
    <property type="term" value="C:membrane"/>
    <property type="evidence" value="ECO:0007669"/>
    <property type="project" value="UniProtKB-SubCell"/>
</dbReference>
<feature type="transmembrane region" description="Helical" evidence="5">
    <location>
        <begin position="44"/>
        <end position="61"/>
    </location>
</feature>
<comment type="subcellular location">
    <subcellularLocation>
        <location evidence="1">Membrane</location>
        <topology evidence="1">Multi-pass membrane protein</topology>
    </subcellularLocation>
</comment>
<feature type="transmembrane region" description="Helical" evidence="5">
    <location>
        <begin position="182"/>
        <end position="202"/>
    </location>
</feature>
<dbReference type="PROSITE" id="PS50928">
    <property type="entry name" value="ABC_TM1"/>
    <property type="match status" value="1"/>
</dbReference>
<feature type="domain" description="ABC transmembrane type-1" evidence="6">
    <location>
        <begin position="144"/>
        <end position="227"/>
    </location>
</feature>
<proteinExistence type="predicted"/>
<accession>X1R9Y7</accession>
<dbReference type="GO" id="GO:0055085">
    <property type="term" value="P:transmembrane transport"/>
    <property type="evidence" value="ECO:0007669"/>
    <property type="project" value="InterPro"/>
</dbReference>
<reference evidence="7" key="1">
    <citation type="journal article" date="2014" name="Front. Microbiol.">
        <title>High frequency of phylogenetically diverse reductive dehalogenase-homologous genes in deep subseafloor sedimentary metagenomes.</title>
        <authorList>
            <person name="Kawai M."/>
            <person name="Futagami T."/>
            <person name="Toyoda A."/>
            <person name="Takaki Y."/>
            <person name="Nishi S."/>
            <person name="Hori S."/>
            <person name="Arai W."/>
            <person name="Tsubouchi T."/>
            <person name="Morono Y."/>
            <person name="Uchiyama I."/>
            <person name="Ito T."/>
            <person name="Fujiyama A."/>
            <person name="Inagaki F."/>
            <person name="Takami H."/>
        </authorList>
    </citation>
    <scope>NUCLEOTIDE SEQUENCE</scope>
    <source>
        <strain evidence="7">Expedition CK06-06</strain>
    </source>
</reference>
<keyword evidence="4 5" id="KW-0472">Membrane</keyword>
<dbReference type="AlphaFoldDB" id="X1R9Y7"/>
<name>X1R9Y7_9ZZZZ</name>
<dbReference type="InterPro" id="IPR035906">
    <property type="entry name" value="MetI-like_sf"/>
</dbReference>
<gene>
    <name evidence="7" type="ORF">S12H4_22653</name>
</gene>
<feature type="transmembrane region" description="Helical" evidence="5">
    <location>
        <begin position="148"/>
        <end position="170"/>
    </location>
</feature>
<dbReference type="SUPFAM" id="SSF161098">
    <property type="entry name" value="MetI-like"/>
    <property type="match status" value="2"/>
</dbReference>
<organism evidence="7">
    <name type="scientific">marine sediment metagenome</name>
    <dbReference type="NCBI Taxonomy" id="412755"/>
    <lineage>
        <taxon>unclassified sequences</taxon>
        <taxon>metagenomes</taxon>
        <taxon>ecological metagenomes</taxon>
    </lineage>
</organism>
<dbReference type="PANTHER" id="PTHR43496:SF1">
    <property type="entry name" value="POLYGALACTURONAN_RHAMNOGALACTURONAN TRANSPORT SYSTEM PERMEASE PROTEIN YTEP"/>
    <property type="match status" value="1"/>
</dbReference>
<dbReference type="PANTHER" id="PTHR43496">
    <property type="entry name" value="PROTEIN LPLB"/>
    <property type="match status" value="1"/>
</dbReference>
<comment type="caution">
    <text evidence="7">The sequence shown here is derived from an EMBL/GenBank/DDBJ whole genome shotgun (WGS) entry which is preliminary data.</text>
</comment>
<evidence type="ECO:0000259" key="6">
    <source>
        <dbReference type="PROSITE" id="PS50928"/>
    </source>
</evidence>
<dbReference type="Gene3D" id="1.10.3720.10">
    <property type="entry name" value="MetI-like"/>
    <property type="match status" value="2"/>
</dbReference>
<evidence type="ECO:0000256" key="1">
    <source>
        <dbReference type="ARBA" id="ARBA00004141"/>
    </source>
</evidence>
<evidence type="ECO:0000256" key="2">
    <source>
        <dbReference type="ARBA" id="ARBA00022692"/>
    </source>
</evidence>
<evidence type="ECO:0000313" key="7">
    <source>
        <dbReference type="EMBL" id="GAI77547.1"/>
    </source>
</evidence>
<feature type="non-terminal residue" evidence="7">
    <location>
        <position position="227"/>
    </location>
</feature>
<protein>
    <recommendedName>
        <fullName evidence="6">ABC transmembrane type-1 domain-containing protein</fullName>
    </recommendedName>
</protein>
<dbReference type="EMBL" id="BARW01011859">
    <property type="protein sequence ID" value="GAI77547.1"/>
    <property type="molecule type" value="Genomic_DNA"/>
</dbReference>
<keyword evidence="3 5" id="KW-1133">Transmembrane helix</keyword>
<evidence type="ECO:0000256" key="3">
    <source>
        <dbReference type="ARBA" id="ARBA00022989"/>
    </source>
</evidence>
<feature type="non-terminal residue" evidence="7">
    <location>
        <position position="1"/>
    </location>
</feature>
<sequence>SFLLLFAASLADFATPLILAGSRFPVLPTEAFLQITGLFDMRGGAVLSFILLVPAFSVFVLQRYWVSRKYYVTITGKAGAQTQIKSVTSITGKIFLTVCILISILILYFYVLLFYASIVKAFGANYQMTLKHYTVVFTEGLKAIKDTLIIATAGMMLGGLYGVVVGYLVAKKTFISRSAMEIISMINYSLPGTIVGIAYLIAFNNPPIMITGTAIIIIACYVFRYGA</sequence>
<evidence type="ECO:0000256" key="5">
    <source>
        <dbReference type="SAM" id="Phobius"/>
    </source>
</evidence>
<keyword evidence="2 5" id="KW-0812">Transmembrane</keyword>
<dbReference type="InterPro" id="IPR000515">
    <property type="entry name" value="MetI-like"/>
</dbReference>
<evidence type="ECO:0000256" key="4">
    <source>
        <dbReference type="ARBA" id="ARBA00023136"/>
    </source>
</evidence>